<name>A0A7U1BD74_STRCI</name>
<accession>A0A7U1BD74</accession>
<dbReference type="PANTHER" id="PTHR46825">
    <property type="entry name" value="D-ALANYL-D-ALANINE-CARBOXYPEPTIDASE/ENDOPEPTIDASE AMPH"/>
    <property type="match status" value="1"/>
</dbReference>
<proteinExistence type="predicted"/>
<dbReference type="Gene3D" id="3.40.710.10">
    <property type="entry name" value="DD-peptidase/beta-lactamase superfamily"/>
    <property type="match status" value="1"/>
</dbReference>
<sequence length="476" mass="49570">MSESAAIHGELPTESDVSALLERLAREYLVPGAQFAVRHRGEVRTFLHGVAARSSGEPVTADTLFPLGSTTKLVTATLLMQLVSDGDIELDAPIGPLLPELAEAPGPLRESTVRQLLSHTAGLPDMPATEHDPSLRACVAAGAGVELLSEPGRVFSYSNLGYTVAGRLLEAVTGLSWWDAARSFVLQPLGVPSGFLGAAPDAPGGLAGPAPQTAQHAVHLPTSSVHPVEEPGLPKALVPAGALVTSAAGLLRLSGPHHGADGPDVLEPELLEEMRRPATDAPLHGLAEGWGLGLAVHTDGAGRRWYGHDGNTGGATCALRFHPESGTAVALMTNATSGRQMGNQLFEELAALGWEIGRVPAPAGEEPLAGAALRAAADEVCGAYSSGGETVKVRAEADGRLVLDRPQLPPARLELHPGLTFRLRTEPEGARGDARHGSDESRDLYSFVRDSRTGRVGGMYLSGGRLQVREGTGRLG</sequence>
<dbReference type="EMBL" id="MW038823">
    <property type="protein sequence ID" value="QQY97180.1"/>
    <property type="molecule type" value="Genomic_DNA"/>
</dbReference>
<dbReference type="InterPro" id="IPR012338">
    <property type="entry name" value="Beta-lactam/transpept-like"/>
</dbReference>
<gene>
    <name evidence="2" type="primary">cppA</name>
</gene>
<reference evidence="2" key="1">
    <citation type="journal article" date="2021" name="Microorganisms">
        <title>One Pathway, Two Cyclic Non-Ribosomal Pentapeptides: Heterologous Expression of BE-18257 Antibiotics and Pentaminomycins from Streptomyces cacaoi CA-170360.</title>
        <authorList>
            <person name="Roman-Hurtado F."/>
            <person name="Sanchez-Hidalgo M."/>
            <person name="Martin J."/>
            <person name="Ortiz-Lopez F.J."/>
            <person name="Carretero-Molina D."/>
            <person name="Reyes F."/>
            <person name="Genilloud O."/>
        </authorList>
    </citation>
    <scope>NUCLEOTIDE SEQUENCE</scope>
    <source>
        <strain evidence="2">CA-170360</strain>
    </source>
</reference>
<feature type="domain" description="Beta-lactamase-related" evidence="1">
    <location>
        <begin position="19"/>
        <end position="340"/>
    </location>
</feature>
<dbReference type="InterPro" id="IPR001466">
    <property type="entry name" value="Beta-lactam-related"/>
</dbReference>
<evidence type="ECO:0000313" key="2">
    <source>
        <dbReference type="EMBL" id="QQY97180.1"/>
    </source>
</evidence>
<dbReference type="InterPro" id="IPR050491">
    <property type="entry name" value="AmpC-like"/>
</dbReference>
<dbReference type="PANTHER" id="PTHR46825:SF9">
    <property type="entry name" value="BETA-LACTAMASE-RELATED DOMAIN-CONTAINING PROTEIN"/>
    <property type="match status" value="1"/>
</dbReference>
<protein>
    <submittedName>
        <fullName evidence="2">Penicillin-binding protein</fullName>
    </submittedName>
</protein>
<dbReference type="SUPFAM" id="SSF56601">
    <property type="entry name" value="beta-lactamase/transpeptidase-like"/>
    <property type="match status" value="1"/>
</dbReference>
<evidence type="ECO:0000259" key="1">
    <source>
        <dbReference type="Pfam" id="PF00144"/>
    </source>
</evidence>
<dbReference type="AlphaFoldDB" id="A0A7U1BD74"/>
<dbReference type="Pfam" id="PF00144">
    <property type="entry name" value="Beta-lactamase"/>
    <property type="match status" value="1"/>
</dbReference>
<organism evidence="2">
    <name type="scientific">Streptomyces cacaoi</name>
    <dbReference type="NCBI Taxonomy" id="1898"/>
    <lineage>
        <taxon>Bacteria</taxon>
        <taxon>Bacillati</taxon>
        <taxon>Actinomycetota</taxon>
        <taxon>Actinomycetes</taxon>
        <taxon>Kitasatosporales</taxon>
        <taxon>Streptomycetaceae</taxon>
        <taxon>Streptomyces</taxon>
    </lineage>
</organism>